<dbReference type="CDD" id="cd00564">
    <property type="entry name" value="TMP_TenI"/>
    <property type="match status" value="1"/>
</dbReference>
<dbReference type="Gene3D" id="3.20.20.70">
    <property type="entry name" value="Aldolase class I"/>
    <property type="match status" value="1"/>
</dbReference>
<dbReference type="PANTHER" id="PTHR20857:SF15">
    <property type="entry name" value="THIAMINE-PHOSPHATE SYNTHASE"/>
    <property type="match status" value="1"/>
</dbReference>
<keyword evidence="6 10" id="KW-0784">Thiamine biosynthesis</keyword>
<dbReference type="HAMAP" id="MF_00097">
    <property type="entry name" value="TMP_synthase"/>
    <property type="match status" value="1"/>
</dbReference>
<dbReference type="EC" id="2.5.1.3" evidence="10"/>
<dbReference type="InterPro" id="IPR013785">
    <property type="entry name" value="Aldolase_TIM"/>
</dbReference>
<dbReference type="KEGG" id="nei:BG910_02720"/>
<sequence>MNPQKMREILNLYFVAGTQDCRHLGALPEENLLGVLEQALRAGISCYQFREKGEGSLTDEARMRALAAACRDLCRRYGVAFVVNNDVYLALELGADGVHIGQSDMPAAEAAALCQGRLFLGLSHSNMAEIEKSLPLSDGIDYFAAGPIFSTVSKDDASPQTGLDFIRAIRQAGVDKPLAAIGGIGVNEAAAVRTVGVDGVAVVSAITRAADIAAAVAALRG</sequence>
<dbReference type="FunFam" id="3.20.20.70:FF:000096">
    <property type="entry name" value="Thiamine-phosphate synthase"/>
    <property type="match status" value="1"/>
</dbReference>
<evidence type="ECO:0000256" key="3">
    <source>
        <dbReference type="ARBA" id="ARBA00022679"/>
    </source>
</evidence>
<evidence type="ECO:0000256" key="7">
    <source>
        <dbReference type="ARBA" id="ARBA00047334"/>
    </source>
</evidence>
<evidence type="ECO:0000256" key="6">
    <source>
        <dbReference type="ARBA" id="ARBA00022977"/>
    </source>
</evidence>
<feature type="binding site" evidence="10">
    <location>
        <position position="84"/>
    </location>
    <ligand>
        <name>4-amino-2-methyl-5-(diphosphooxymethyl)pyrimidine</name>
        <dbReference type="ChEBI" id="CHEBI:57841"/>
    </ligand>
</feature>
<feature type="binding site" evidence="10">
    <location>
        <begin position="151"/>
        <end position="153"/>
    </location>
    <ligand>
        <name>2-[(2R,5Z)-2-carboxy-4-methylthiazol-5(2H)-ylidene]ethyl phosphate</name>
        <dbReference type="ChEBI" id="CHEBI:62899"/>
    </ligand>
</feature>
<keyword evidence="3 10" id="KW-0808">Transferase</keyword>
<feature type="binding site" evidence="10">
    <location>
        <begin position="203"/>
        <end position="204"/>
    </location>
    <ligand>
        <name>2-[(2R,5Z)-2-carboxy-4-methylthiazol-5(2H)-ylidene]ethyl phosphate</name>
        <dbReference type="ChEBI" id="CHEBI:62899"/>
    </ligand>
</feature>
<dbReference type="PANTHER" id="PTHR20857">
    <property type="entry name" value="THIAMINE-PHOSPHATE PYROPHOSPHORYLASE"/>
    <property type="match status" value="1"/>
</dbReference>
<comment type="pathway">
    <text evidence="2 10 12">Cofactor biosynthesis; thiamine diphosphate biosynthesis; thiamine phosphate from 4-amino-2-methyl-5-diphosphomethylpyrimidine and 4-methyl-5-(2-phosphoethyl)-thiazole: step 1/1.</text>
</comment>
<feature type="binding site" evidence="10">
    <location>
        <position position="104"/>
    </location>
    <ligand>
        <name>Mg(2+)</name>
        <dbReference type="ChEBI" id="CHEBI:18420"/>
    </ligand>
</feature>
<evidence type="ECO:0000256" key="1">
    <source>
        <dbReference type="ARBA" id="ARBA00003814"/>
    </source>
</evidence>
<evidence type="ECO:0000256" key="9">
    <source>
        <dbReference type="ARBA" id="ARBA00047883"/>
    </source>
</evidence>
<comment type="cofactor">
    <cofactor evidence="10">
        <name>Mg(2+)</name>
        <dbReference type="ChEBI" id="CHEBI:18420"/>
    </cofactor>
    <text evidence="10">Binds 1 Mg(2+) ion per subunit.</text>
</comment>
<evidence type="ECO:0000256" key="2">
    <source>
        <dbReference type="ARBA" id="ARBA00005165"/>
    </source>
</evidence>
<accession>A0A220S0A6</accession>
<organism evidence="13 14">
    <name type="scientific">Neisseria chenwenguii</name>
    <dbReference type="NCBI Taxonomy" id="1853278"/>
    <lineage>
        <taxon>Bacteria</taxon>
        <taxon>Pseudomonadati</taxon>
        <taxon>Pseudomonadota</taxon>
        <taxon>Betaproteobacteria</taxon>
        <taxon>Neisseriales</taxon>
        <taxon>Neisseriaceae</taxon>
        <taxon>Neisseria</taxon>
    </lineage>
</organism>
<dbReference type="AlphaFoldDB" id="A0A220S0A6"/>
<dbReference type="GO" id="GO:0004789">
    <property type="term" value="F:thiamine-phosphate diphosphorylase activity"/>
    <property type="evidence" value="ECO:0007669"/>
    <property type="project" value="UniProtKB-UniRule"/>
</dbReference>
<protein>
    <recommendedName>
        <fullName evidence="10">Thiamine-phosphate synthase</fullName>
        <shortName evidence="10">TP synthase</shortName>
        <shortName evidence="10">TPS</shortName>
        <ecNumber evidence="10">2.5.1.3</ecNumber>
    </recommendedName>
    <alternativeName>
        <fullName evidence="10">Thiamine-phosphate pyrophosphorylase</fullName>
        <shortName evidence="10">TMP pyrophosphorylase</shortName>
        <shortName evidence="10">TMP-PPase</shortName>
    </alternativeName>
</protein>
<gene>
    <name evidence="10" type="primary">thiE</name>
    <name evidence="13" type="ORF">BG910_02720</name>
</gene>
<keyword evidence="14" id="KW-1185">Reference proteome</keyword>
<evidence type="ECO:0000256" key="4">
    <source>
        <dbReference type="ARBA" id="ARBA00022723"/>
    </source>
</evidence>
<dbReference type="EMBL" id="CP022278">
    <property type="protein sequence ID" value="ASK26796.1"/>
    <property type="molecule type" value="Genomic_DNA"/>
</dbReference>
<dbReference type="InterPro" id="IPR036206">
    <property type="entry name" value="ThiamineP_synth_sf"/>
</dbReference>
<comment type="function">
    <text evidence="1 10">Condenses 4-methyl-5-(beta-hydroxyethyl)thiazole monophosphate (THZ-P) and 2-methyl-4-amino-5-hydroxymethyl pyrimidine pyrophosphate (HMP-PP) to form thiamine monophosphate (TMP).</text>
</comment>
<dbReference type="Proteomes" id="UP000198238">
    <property type="component" value="Chromosome"/>
</dbReference>
<keyword evidence="4 10" id="KW-0479">Metal-binding</keyword>
<dbReference type="RefSeq" id="WP_089035517.1">
    <property type="nucleotide sequence ID" value="NZ_CP022278.1"/>
</dbReference>
<evidence type="ECO:0000313" key="13">
    <source>
        <dbReference type="EMBL" id="ASK26796.1"/>
    </source>
</evidence>
<name>A0A220S0A6_9NEIS</name>
<feature type="binding site" evidence="10">
    <location>
        <position position="123"/>
    </location>
    <ligand>
        <name>4-amino-2-methyl-5-(diphosphooxymethyl)pyrimidine</name>
        <dbReference type="ChEBI" id="CHEBI:57841"/>
    </ligand>
</feature>
<evidence type="ECO:0000256" key="10">
    <source>
        <dbReference type="HAMAP-Rule" id="MF_00097"/>
    </source>
</evidence>
<dbReference type="GO" id="GO:0000287">
    <property type="term" value="F:magnesium ion binding"/>
    <property type="evidence" value="ECO:0007669"/>
    <property type="project" value="UniProtKB-UniRule"/>
</dbReference>
<evidence type="ECO:0000256" key="11">
    <source>
        <dbReference type="RuleBase" id="RU003826"/>
    </source>
</evidence>
<dbReference type="GO" id="GO:0009229">
    <property type="term" value="P:thiamine diphosphate biosynthetic process"/>
    <property type="evidence" value="ECO:0007669"/>
    <property type="project" value="UniProtKB-UniRule"/>
</dbReference>
<dbReference type="SUPFAM" id="SSF51391">
    <property type="entry name" value="Thiamin phosphate synthase"/>
    <property type="match status" value="1"/>
</dbReference>
<evidence type="ECO:0000256" key="12">
    <source>
        <dbReference type="RuleBase" id="RU004253"/>
    </source>
</evidence>
<reference evidence="13 14" key="1">
    <citation type="submission" date="2017-06" db="EMBL/GenBank/DDBJ databases">
        <title>Neisseria chenwenguii sp. nov., isolated from the intestinal contents of Tibetan Plateau Pika in Yushu, Qinghai Province, China.</title>
        <authorList>
            <person name="Zhang G."/>
        </authorList>
    </citation>
    <scope>NUCLEOTIDE SEQUENCE [LARGE SCALE GENOMIC DNA]</scope>
    <source>
        <strain evidence="13 14">10023</strain>
    </source>
</reference>
<dbReference type="GO" id="GO:0005737">
    <property type="term" value="C:cytoplasm"/>
    <property type="evidence" value="ECO:0007669"/>
    <property type="project" value="TreeGrafter"/>
</dbReference>
<feature type="binding site" evidence="10">
    <location>
        <position position="183"/>
    </location>
    <ligand>
        <name>2-[(2R,5Z)-2-carboxy-4-methylthiazol-5(2H)-ylidene]ethyl phosphate</name>
        <dbReference type="ChEBI" id="CHEBI:62899"/>
    </ligand>
</feature>
<dbReference type="InterPro" id="IPR034291">
    <property type="entry name" value="TMP_synthase"/>
</dbReference>
<dbReference type="OrthoDB" id="9810880at2"/>
<feature type="binding site" evidence="10">
    <location>
        <position position="154"/>
    </location>
    <ligand>
        <name>4-amino-2-methyl-5-(diphosphooxymethyl)pyrimidine</name>
        <dbReference type="ChEBI" id="CHEBI:57841"/>
    </ligand>
</feature>
<comment type="catalytic activity">
    <reaction evidence="7 10 11">
        <text>4-methyl-5-(2-phosphooxyethyl)-thiazole + 4-amino-2-methyl-5-(diphosphooxymethyl)pyrimidine + H(+) = thiamine phosphate + diphosphate</text>
        <dbReference type="Rhea" id="RHEA:22328"/>
        <dbReference type="ChEBI" id="CHEBI:15378"/>
        <dbReference type="ChEBI" id="CHEBI:33019"/>
        <dbReference type="ChEBI" id="CHEBI:37575"/>
        <dbReference type="ChEBI" id="CHEBI:57841"/>
        <dbReference type="ChEBI" id="CHEBI:58296"/>
        <dbReference type="EC" id="2.5.1.3"/>
    </reaction>
</comment>
<comment type="catalytic activity">
    <reaction evidence="8 10 11">
        <text>2-(2-carboxy-4-methylthiazol-5-yl)ethyl phosphate + 4-amino-2-methyl-5-(diphosphooxymethyl)pyrimidine + 2 H(+) = thiamine phosphate + CO2 + diphosphate</text>
        <dbReference type="Rhea" id="RHEA:47848"/>
        <dbReference type="ChEBI" id="CHEBI:15378"/>
        <dbReference type="ChEBI" id="CHEBI:16526"/>
        <dbReference type="ChEBI" id="CHEBI:33019"/>
        <dbReference type="ChEBI" id="CHEBI:37575"/>
        <dbReference type="ChEBI" id="CHEBI:57841"/>
        <dbReference type="ChEBI" id="CHEBI:62890"/>
        <dbReference type="EC" id="2.5.1.3"/>
    </reaction>
</comment>
<dbReference type="NCBIfam" id="TIGR00693">
    <property type="entry name" value="thiE"/>
    <property type="match status" value="1"/>
</dbReference>
<proteinExistence type="inferred from homology"/>
<evidence type="ECO:0000256" key="8">
    <source>
        <dbReference type="ARBA" id="ARBA00047851"/>
    </source>
</evidence>
<dbReference type="Pfam" id="PF02581">
    <property type="entry name" value="TMP-TENI"/>
    <property type="match status" value="1"/>
</dbReference>
<comment type="similarity">
    <text evidence="10 11">Belongs to the thiamine-phosphate synthase family.</text>
</comment>
<comment type="caution">
    <text evidence="10">Lacks conserved residue(s) required for the propagation of feature annotation.</text>
</comment>
<evidence type="ECO:0000256" key="5">
    <source>
        <dbReference type="ARBA" id="ARBA00022842"/>
    </source>
</evidence>
<keyword evidence="5 10" id="KW-0460">Magnesium</keyword>
<evidence type="ECO:0000313" key="14">
    <source>
        <dbReference type="Proteomes" id="UP000198238"/>
    </source>
</evidence>
<comment type="catalytic activity">
    <reaction evidence="9 10 11">
        <text>2-[(2R,5Z)-2-carboxy-4-methylthiazol-5(2H)-ylidene]ethyl phosphate + 4-amino-2-methyl-5-(diphosphooxymethyl)pyrimidine + 2 H(+) = thiamine phosphate + CO2 + diphosphate</text>
        <dbReference type="Rhea" id="RHEA:47844"/>
        <dbReference type="ChEBI" id="CHEBI:15378"/>
        <dbReference type="ChEBI" id="CHEBI:16526"/>
        <dbReference type="ChEBI" id="CHEBI:33019"/>
        <dbReference type="ChEBI" id="CHEBI:37575"/>
        <dbReference type="ChEBI" id="CHEBI:57841"/>
        <dbReference type="ChEBI" id="CHEBI:62899"/>
        <dbReference type="EC" id="2.5.1.3"/>
    </reaction>
</comment>
<dbReference type="GO" id="GO:0009228">
    <property type="term" value="P:thiamine biosynthetic process"/>
    <property type="evidence" value="ECO:0007669"/>
    <property type="project" value="UniProtKB-KW"/>
</dbReference>
<dbReference type="UniPathway" id="UPA00060">
    <property type="reaction ID" value="UER00141"/>
</dbReference>
<dbReference type="InterPro" id="IPR022998">
    <property type="entry name" value="ThiamineP_synth_TenI"/>
</dbReference>
<feature type="binding site" evidence="10">
    <location>
        <begin position="48"/>
        <end position="52"/>
    </location>
    <ligand>
        <name>4-amino-2-methyl-5-(diphosphooxymethyl)pyrimidine</name>
        <dbReference type="ChEBI" id="CHEBI:57841"/>
    </ligand>
</feature>